<organism evidence="2 3">
    <name type="scientific">Paenibacillus baimaensis</name>
    <dbReference type="NCBI Taxonomy" id="2982185"/>
    <lineage>
        <taxon>Bacteria</taxon>
        <taxon>Bacillati</taxon>
        <taxon>Bacillota</taxon>
        <taxon>Bacilli</taxon>
        <taxon>Bacillales</taxon>
        <taxon>Paenibacillaceae</taxon>
        <taxon>Paenibacillus</taxon>
    </lineage>
</organism>
<keyword evidence="3" id="KW-1185">Reference proteome</keyword>
<evidence type="ECO:0000256" key="1">
    <source>
        <dbReference type="SAM" id="Phobius"/>
    </source>
</evidence>
<evidence type="ECO:0000313" key="2">
    <source>
        <dbReference type="EMBL" id="MCU6794045.1"/>
    </source>
</evidence>
<protein>
    <recommendedName>
        <fullName evidence="4">DUF3995 domain-containing protein</fullName>
    </recommendedName>
</protein>
<feature type="transmembrane region" description="Helical" evidence="1">
    <location>
        <begin position="64"/>
        <end position="85"/>
    </location>
</feature>
<sequence length="115" mass="12825">MSDKVIGKYSLLPLGGLLLPIVLHSIHLLLPVLMAGSASLNSGHSHTQHQGMTGTMVPFTMTPWFTNTLSLITIVSAGFTLWYLIRLWRNKTYSRKWVWFYTGLSVVCFGLMAAL</sequence>
<keyword evidence="1" id="KW-0472">Membrane</keyword>
<evidence type="ECO:0008006" key="4">
    <source>
        <dbReference type="Google" id="ProtNLM"/>
    </source>
</evidence>
<name>A0ABT2UHC8_9BACL</name>
<proteinExistence type="predicted"/>
<dbReference type="Proteomes" id="UP001652445">
    <property type="component" value="Unassembled WGS sequence"/>
</dbReference>
<gene>
    <name evidence="2" type="ORF">OB236_18240</name>
</gene>
<keyword evidence="1" id="KW-1133">Transmembrane helix</keyword>
<reference evidence="2 3" key="1">
    <citation type="submission" date="2022-09" db="EMBL/GenBank/DDBJ databases">
        <authorList>
            <person name="Han X.L."/>
            <person name="Wang Q."/>
            <person name="Lu T."/>
        </authorList>
    </citation>
    <scope>NUCLEOTIDE SEQUENCE [LARGE SCALE GENOMIC DNA]</scope>
    <source>
        <strain evidence="2 3">WQ 127069</strain>
    </source>
</reference>
<feature type="transmembrane region" description="Helical" evidence="1">
    <location>
        <begin position="12"/>
        <end position="34"/>
    </location>
</feature>
<evidence type="ECO:0000313" key="3">
    <source>
        <dbReference type="Proteomes" id="UP001652445"/>
    </source>
</evidence>
<accession>A0ABT2UHC8</accession>
<feature type="transmembrane region" description="Helical" evidence="1">
    <location>
        <begin position="97"/>
        <end position="114"/>
    </location>
</feature>
<dbReference type="EMBL" id="JAOQIO010000077">
    <property type="protein sequence ID" value="MCU6794045.1"/>
    <property type="molecule type" value="Genomic_DNA"/>
</dbReference>
<keyword evidence="1" id="KW-0812">Transmembrane</keyword>
<comment type="caution">
    <text evidence="2">The sequence shown here is derived from an EMBL/GenBank/DDBJ whole genome shotgun (WGS) entry which is preliminary data.</text>
</comment>
<dbReference type="RefSeq" id="WP_262685270.1">
    <property type="nucleotide sequence ID" value="NZ_JAOQIO010000077.1"/>
</dbReference>